<sequence length="125" mass="14516">MYLKYDYIDSDTEFLSLDRKCKSYIGMVQIGIYLKYDYIDSDTEFLSLDRKCKSYIGMVQIGIVFPPCSGTDKARRIAKDIADFFEDGKMLATGYISEGAITHKLQKSETGWFYPVRFYVRFDGK</sequence>
<gene>
    <name evidence="1" type="ORF">HCF1_34</name>
</gene>
<dbReference type="Proteomes" id="UP000397058">
    <property type="component" value="Segment"/>
</dbReference>
<dbReference type="EMBL" id="MN545971">
    <property type="protein sequence ID" value="QGF21233.1"/>
    <property type="molecule type" value="Genomic_DNA"/>
</dbReference>
<dbReference type="Pfam" id="PF13554">
    <property type="entry name" value="Phage_tail_terminator_5"/>
    <property type="match status" value="1"/>
</dbReference>
<dbReference type="Gene3D" id="3.30.2000.20">
    <property type="match status" value="1"/>
</dbReference>
<evidence type="ECO:0000313" key="2">
    <source>
        <dbReference type="Proteomes" id="UP000397058"/>
    </source>
</evidence>
<dbReference type="InterPro" id="IPR025395">
    <property type="entry name" value="Phage_tail_terminator-like"/>
</dbReference>
<accession>A0ABX6D3N7</accession>
<keyword evidence="2" id="KW-1185">Reference proteome</keyword>
<reference evidence="1 2" key="1">
    <citation type="submission" date="2019-10" db="EMBL/GenBank/DDBJ databases">
        <authorList>
            <person name="Kumar P."/>
            <person name="Meghvansi M.K."/>
            <person name="Kamboj D.V."/>
        </authorList>
    </citation>
    <scope>NUCLEOTIDE SEQUENCE [LARGE SCALE GENOMIC DNA]</scope>
</reference>
<protein>
    <recommendedName>
        <fullName evidence="3">Minor tail protein</fullName>
    </recommendedName>
</protein>
<evidence type="ECO:0000313" key="1">
    <source>
        <dbReference type="EMBL" id="QGF21233.1"/>
    </source>
</evidence>
<name>A0ABX6D3N7_9CAUD</name>
<evidence type="ECO:0008006" key="3">
    <source>
        <dbReference type="Google" id="ProtNLM"/>
    </source>
</evidence>
<organism evidence="1 2">
    <name type="scientific">Citrobacter phage HCF1</name>
    <dbReference type="NCBI Taxonomy" id="2849700"/>
    <lineage>
        <taxon>Viruses</taxon>
        <taxon>Duplodnaviria</taxon>
        <taxon>Heunggongvirae</taxon>
        <taxon>Uroviricota</taxon>
        <taxon>Caudoviricetes</taxon>
        <taxon>Drexlerviridae</taxon>
        <taxon>Hicfunavirus</taxon>
        <taxon>Hicfunavirus HCF1</taxon>
    </lineage>
</organism>
<proteinExistence type="predicted"/>